<evidence type="ECO:0000256" key="4">
    <source>
        <dbReference type="ARBA" id="ARBA00026118"/>
    </source>
</evidence>
<dbReference type="PRINTS" id="PR00081">
    <property type="entry name" value="GDHRDH"/>
</dbReference>
<reference evidence="6 7" key="1">
    <citation type="submission" date="2017-07" db="EMBL/GenBank/DDBJ databases">
        <authorList>
            <person name="Talla V."/>
            <person name="Backstrom N."/>
        </authorList>
    </citation>
    <scope>NUCLEOTIDE SEQUENCE [LARGE SCALE GENOMIC DNA]</scope>
</reference>
<dbReference type="Pfam" id="PF13561">
    <property type="entry name" value="adh_short_C2"/>
    <property type="match status" value="1"/>
</dbReference>
<dbReference type="EMBL" id="FZQP02000493">
    <property type="protein sequence ID" value="VVC89257.1"/>
    <property type="molecule type" value="Genomic_DNA"/>
</dbReference>
<evidence type="ECO:0000256" key="1">
    <source>
        <dbReference type="ARBA" id="ARBA00006484"/>
    </source>
</evidence>
<sequence>MEKVAVVTGANKGLGYELVKGLCERFFGRVYLTSRDEKRGTEACEKLKNEGLSPEYHQLDITNSESIKRFVYFIQNKHGLIDLLINNAGILFLKDAQEPKSEQVDNTLLVNFDSVVSFTELMLPYIKEDGIILNISSSSGHLSRIPSDEIKKKLANPGLTLAELDELVQDYKDAVKNGSDEEMWGSSPYVVSKVALNAYTFILNRRLSDKGIRANCVHPGYVKSDMTKGLGTITPEDAAKVPLEVALEAEDGGLYVWHDGTRVQWDGPDPRGYIDNIL</sequence>
<evidence type="ECO:0000256" key="3">
    <source>
        <dbReference type="ARBA" id="ARBA00023002"/>
    </source>
</evidence>
<dbReference type="AlphaFoldDB" id="A0A5E4PVU0"/>
<dbReference type="CDD" id="cd05324">
    <property type="entry name" value="carb_red_PTCR-like_SDR_c"/>
    <property type="match status" value="1"/>
</dbReference>
<dbReference type="PRINTS" id="PR00080">
    <property type="entry name" value="SDRFAMILY"/>
</dbReference>
<keyword evidence="3" id="KW-0560">Oxidoreductase</keyword>
<evidence type="ECO:0000313" key="6">
    <source>
        <dbReference type="EMBL" id="VVC89257.1"/>
    </source>
</evidence>
<evidence type="ECO:0000256" key="5">
    <source>
        <dbReference type="RuleBase" id="RU000363"/>
    </source>
</evidence>
<dbReference type="Pfam" id="PF00106">
    <property type="entry name" value="adh_short"/>
    <property type="match status" value="1"/>
</dbReference>
<keyword evidence="2" id="KW-0521">NADP</keyword>
<protein>
    <recommendedName>
        <fullName evidence="4">carbonyl reductase (NADPH)</fullName>
        <ecNumber evidence="4">1.1.1.184</ecNumber>
    </recommendedName>
</protein>
<name>A0A5E4PVU0_9NEOP</name>
<dbReference type="Proteomes" id="UP000324832">
    <property type="component" value="Unassembled WGS sequence"/>
</dbReference>
<gene>
    <name evidence="6" type="ORF">LSINAPIS_LOCUS2431</name>
</gene>
<dbReference type="GO" id="GO:0004090">
    <property type="term" value="F:carbonyl reductase (NADPH) activity"/>
    <property type="evidence" value="ECO:0007669"/>
    <property type="project" value="UniProtKB-EC"/>
</dbReference>
<dbReference type="Gene3D" id="3.40.50.720">
    <property type="entry name" value="NAD(P)-binding Rossmann-like Domain"/>
    <property type="match status" value="1"/>
</dbReference>
<dbReference type="SUPFAM" id="SSF51735">
    <property type="entry name" value="NAD(P)-binding Rossmann-fold domains"/>
    <property type="match status" value="1"/>
</dbReference>
<evidence type="ECO:0000256" key="2">
    <source>
        <dbReference type="ARBA" id="ARBA00022857"/>
    </source>
</evidence>
<dbReference type="PANTHER" id="PTHR43963">
    <property type="entry name" value="CARBONYL REDUCTASE 1-RELATED"/>
    <property type="match status" value="1"/>
</dbReference>
<dbReference type="InterPro" id="IPR036291">
    <property type="entry name" value="NAD(P)-bd_dom_sf"/>
</dbReference>
<evidence type="ECO:0000313" key="7">
    <source>
        <dbReference type="Proteomes" id="UP000324832"/>
    </source>
</evidence>
<dbReference type="InterPro" id="IPR045313">
    <property type="entry name" value="CBR1-like"/>
</dbReference>
<dbReference type="PANTHER" id="PTHR43963:SF4">
    <property type="entry name" value="CARBONYL REDUCTASE (NADPH)"/>
    <property type="match status" value="1"/>
</dbReference>
<organism evidence="6 7">
    <name type="scientific">Leptidea sinapis</name>
    <dbReference type="NCBI Taxonomy" id="189913"/>
    <lineage>
        <taxon>Eukaryota</taxon>
        <taxon>Metazoa</taxon>
        <taxon>Ecdysozoa</taxon>
        <taxon>Arthropoda</taxon>
        <taxon>Hexapoda</taxon>
        <taxon>Insecta</taxon>
        <taxon>Pterygota</taxon>
        <taxon>Neoptera</taxon>
        <taxon>Endopterygota</taxon>
        <taxon>Lepidoptera</taxon>
        <taxon>Glossata</taxon>
        <taxon>Ditrysia</taxon>
        <taxon>Papilionoidea</taxon>
        <taxon>Pieridae</taxon>
        <taxon>Dismorphiinae</taxon>
        <taxon>Leptidea</taxon>
    </lineage>
</organism>
<dbReference type="InterPro" id="IPR002347">
    <property type="entry name" value="SDR_fam"/>
</dbReference>
<accession>A0A5E4PVU0</accession>
<comment type="similarity">
    <text evidence="1 5">Belongs to the short-chain dehydrogenases/reductases (SDR) family.</text>
</comment>
<proteinExistence type="inferred from homology"/>
<dbReference type="EC" id="1.1.1.184" evidence="4"/>
<keyword evidence="7" id="KW-1185">Reference proteome</keyword>